<dbReference type="HAMAP" id="MF_00099">
    <property type="entry name" value="CheB_chemtxs"/>
    <property type="match status" value="1"/>
</dbReference>
<keyword evidence="3" id="KW-0963">Cytoplasm</keyword>
<evidence type="ECO:0000259" key="6">
    <source>
        <dbReference type="PROSITE" id="PS50110"/>
    </source>
</evidence>
<dbReference type="AlphaFoldDB" id="A0A417YK61"/>
<comment type="domain">
    <text evidence="3">Contains a C-terminal catalytic domain, and an N-terminal region which modulates catalytic activity.</text>
</comment>
<comment type="caution">
    <text evidence="8">The sequence shown here is derived from an EMBL/GenBank/DDBJ whole genome shotgun (WGS) entry which is preliminary data.</text>
</comment>
<evidence type="ECO:0000256" key="3">
    <source>
        <dbReference type="HAMAP-Rule" id="MF_00099"/>
    </source>
</evidence>
<feature type="active site" evidence="3 4">
    <location>
        <position position="166"/>
    </location>
</feature>
<evidence type="ECO:0000313" key="9">
    <source>
        <dbReference type="Proteomes" id="UP000285456"/>
    </source>
</evidence>
<dbReference type="InterPro" id="IPR001789">
    <property type="entry name" value="Sig_transdc_resp-reg_receiver"/>
</dbReference>
<keyword evidence="9" id="KW-1185">Reference proteome</keyword>
<feature type="active site" evidence="3 4">
    <location>
        <position position="289"/>
    </location>
</feature>
<dbReference type="PIRSF" id="PIRSF000876">
    <property type="entry name" value="RR_chemtxs_CheB"/>
    <property type="match status" value="1"/>
</dbReference>
<name>A0A417YK61_9BACI</name>
<evidence type="ECO:0000256" key="1">
    <source>
        <dbReference type="ARBA" id="ARBA00022801"/>
    </source>
</evidence>
<dbReference type="GO" id="GO:0005737">
    <property type="term" value="C:cytoplasm"/>
    <property type="evidence" value="ECO:0007669"/>
    <property type="project" value="UniProtKB-SubCell"/>
</dbReference>
<dbReference type="PANTHER" id="PTHR42872">
    <property type="entry name" value="PROTEIN-GLUTAMATE METHYLESTERASE/PROTEIN-GLUTAMINE GLUTAMINASE"/>
    <property type="match status" value="1"/>
</dbReference>
<evidence type="ECO:0000313" key="8">
    <source>
        <dbReference type="EMBL" id="RHW33622.1"/>
    </source>
</evidence>
<feature type="active site" evidence="3 4">
    <location>
        <position position="193"/>
    </location>
</feature>
<dbReference type="Gene3D" id="3.40.50.2300">
    <property type="match status" value="1"/>
</dbReference>
<dbReference type="GO" id="GO:0008984">
    <property type="term" value="F:protein-glutamate methylesterase activity"/>
    <property type="evidence" value="ECO:0007669"/>
    <property type="project" value="UniProtKB-UniRule"/>
</dbReference>
<gene>
    <name evidence="3" type="primary">cheB</name>
    <name evidence="8" type="ORF">D1B32_06165</name>
</gene>
<feature type="modified residue" description="4-aspartylphosphate" evidence="3 5">
    <location>
        <position position="56"/>
    </location>
</feature>
<dbReference type="Pfam" id="PF01339">
    <property type="entry name" value="CheB_methylest"/>
    <property type="match status" value="1"/>
</dbReference>
<dbReference type="InterPro" id="IPR011006">
    <property type="entry name" value="CheY-like_superfamily"/>
</dbReference>
<dbReference type="PROSITE" id="PS50122">
    <property type="entry name" value="CHEB"/>
    <property type="match status" value="1"/>
</dbReference>
<dbReference type="GO" id="GO:0050568">
    <property type="term" value="F:protein-glutamine glutaminase activity"/>
    <property type="evidence" value="ECO:0007669"/>
    <property type="project" value="UniProtKB-UniRule"/>
</dbReference>
<dbReference type="PANTHER" id="PTHR42872:SF3">
    <property type="entry name" value="PROTEIN-GLUTAMATE METHYLESTERASE_PROTEIN-GLUTAMINE GLUTAMINASE 1"/>
    <property type="match status" value="1"/>
</dbReference>
<dbReference type="SUPFAM" id="SSF52738">
    <property type="entry name" value="Methylesterase CheB, C-terminal domain"/>
    <property type="match status" value="1"/>
</dbReference>
<comment type="similarity">
    <text evidence="3">Belongs to the CheB family.</text>
</comment>
<dbReference type="SMART" id="SM00448">
    <property type="entry name" value="REC"/>
    <property type="match status" value="1"/>
</dbReference>
<keyword evidence="1 3" id="KW-0378">Hydrolase</keyword>
<dbReference type="RefSeq" id="WP_095308668.1">
    <property type="nucleotide sequence ID" value="NZ_JAMAWL010000001.1"/>
</dbReference>
<dbReference type="PROSITE" id="PS50110">
    <property type="entry name" value="RESPONSE_REGULATORY"/>
    <property type="match status" value="1"/>
</dbReference>
<reference evidence="8 9" key="1">
    <citation type="journal article" date="2007" name="Int. J. Syst. Evol. Microbiol.">
        <title>Oceanobacillus profundus sp. nov., isolated from a deep-sea sediment core.</title>
        <authorList>
            <person name="Kim Y.G."/>
            <person name="Choi D.H."/>
            <person name="Hyun S."/>
            <person name="Cho B.C."/>
        </authorList>
    </citation>
    <scope>NUCLEOTIDE SEQUENCE [LARGE SCALE GENOMIC DNA]</scope>
    <source>
        <strain evidence="8 9">DSM 18246</strain>
    </source>
</reference>
<dbReference type="Proteomes" id="UP000285456">
    <property type="component" value="Unassembled WGS sequence"/>
</dbReference>
<dbReference type="CDD" id="cd16432">
    <property type="entry name" value="CheB_Rec"/>
    <property type="match status" value="1"/>
</dbReference>
<proteinExistence type="inferred from homology"/>
<evidence type="ECO:0000256" key="2">
    <source>
        <dbReference type="ARBA" id="ARBA00048267"/>
    </source>
</evidence>
<dbReference type="InterPro" id="IPR008248">
    <property type="entry name" value="CheB-like"/>
</dbReference>
<evidence type="ECO:0000256" key="4">
    <source>
        <dbReference type="PROSITE-ProRule" id="PRU00050"/>
    </source>
</evidence>
<dbReference type="EC" id="3.5.1.44" evidence="3"/>
<dbReference type="EMBL" id="QWEH01000003">
    <property type="protein sequence ID" value="RHW33622.1"/>
    <property type="molecule type" value="Genomic_DNA"/>
</dbReference>
<dbReference type="CDD" id="cd17541">
    <property type="entry name" value="REC_CheB-like"/>
    <property type="match status" value="1"/>
</dbReference>
<dbReference type="InterPro" id="IPR035909">
    <property type="entry name" value="CheB_C"/>
</dbReference>
<feature type="domain" description="Response regulatory" evidence="6">
    <location>
        <begin position="5"/>
        <end position="122"/>
    </location>
</feature>
<comment type="PTM">
    <text evidence="3">Phosphorylated by CheA. Phosphorylation of the N-terminal regulatory domain activates the methylesterase activity.</text>
</comment>
<comment type="catalytic activity">
    <reaction evidence="3">
        <text>L-glutaminyl-[protein] + H2O = L-glutamyl-[protein] + NH4(+)</text>
        <dbReference type="Rhea" id="RHEA:16441"/>
        <dbReference type="Rhea" id="RHEA-COMP:10207"/>
        <dbReference type="Rhea" id="RHEA-COMP:10208"/>
        <dbReference type="ChEBI" id="CHEBI:15377"/>
        <dbReference type="ChEBI" id="CHEBI:28938"/>
        <dbReference type="ChEBI" id="CHEBI:29973"/>
        <dbReference type="ChEBI" id="CHEBI:30011"/>
        <dbReference type="EC" id="3.5.1.44"/>
    </reaction>
</comment>
<organism evidence="8 9">
    <name type="scientific">Oceanobacillus profundus</name>
    <dbReference type="NCBI Taxonomy" id="372463"/>
    <lineage>
        <taxon>Bacteria</taxon>
        <taxon>Bacillati</taxon>
        <taxon>Bacillota</taxon>
        <taxon>Bacilli</taxon>
        <taxon>Bacillales</taxon>
        <taxon>Bacillaceae</taxon>
        <taxon>Oceanobacillus</taxon>
    </lineage>
</organism>
<dbReference type="Gene3D" id="3.40.50.180">
    <property type="entry name" value="Methylesterase CheB, C-terminal domain"/>
    <property type="match status" value="1"/>
</dbReference>
<dbReference type="GO" id="GO:0006935">
    <property type="term" value="P:chemotaxis"/>
    <property type="evidence" value="ECO:0007669"/>
    <property type="project" value="UniProtKB-UniRule"/>
</dbReference>
<comment type="function">
    <text evidence="3">Involved in chemotaxis. Part of a chemotaxis signal transduction system that modulates chemotaxis in response to various stimuli. Catalyzes the demethylation of specific methylglutamate residues introduced into the chemoreceptors (methyl-accepting chemotaxis proteins or MCP) by CheR. Also mediates the irreversible deamidation of specific glutamine residues to glutamic acid.</text>
</comment>
<dbReference type="GO" id="GO:0000156">
    <property type="term" value="F:phosphorelay response regulator activity"/>
    <property type="evidence" value="ECO:0007669"/>
    <property type="project" value="InterPro"/>
</dbReference>
<dbReference type="InterPro" id="IPR000673">
    <property type="entry name" value="Sig_transdc_resp-reg_Me-estase"/>
</dbReference>
<feature type="domain" description="CheB-type methylesterase" evidence="7">
    <location>
        <begin position="154"/>
        <end position="347"/>
    </location>
</feature>
<dbReference type="SUPFAM" id="SSF52172">
    <property type="entry name" value="CheY-like"/>
    <property type="match status" value="1"/>
</dbReference>
<keyword evidence="3 4" id="KW-0145">Chemotaxis</keyword>
<comment type="subcellular location">
    <subcellularLocation>
        <location evidence="3">Cytoplasm</location>
    </subcellularLocation>
</comment>
<accession>A0A417YK61</accession>
<dbReference type="OrthoDB" id="9793421at2"/>
<dbReference type="Pfam" id="PF00072">
    <property type="entry name" value="Response_reg"/>
    <property type="match status" value="1"/>
</dbReference>
<keyword evidence="3 5" id="KW-0597">Phosphoprotein</keyword>
<evidence type="ECO:0000259" key="7">
    <source>
        <dbReference type="PROSITE" id="PS50122"/>
    </source>
</evidence>
<dbReference type="NCBIfam" id="NF001965">
    <property type="entry name" value="PRK00742.1"/>
    <property type="match status" value="1"/>
</dbReference>
<protein>
    <recommendedName>
        <fullName evidence="3">Protein-glutamate methylesterase/protein-glutamine glutaminase</fullName>
        <ecNumber evidence="3">3.1.1.61</ecNumber>
        <ecNumber evidence="3">3.5.1.44</ecNumber>
    </recommendedName>
</protein>
<sequence>MKQIRVIVIDDSAFMRKVISDILASDPRVNVIATGRNGEDGIKKIIELQPDVVTLDVHMPVMDGIEALSIIMRENPTPVVMLSSETKEGTTKAIQAISNGAVDFITKPSGAISLDIRNIQQEIISKVVTASQVNLNKKQLHKATDCQMEAPIQKYYDKSIITIGTSTGGPRALQQVLTSISDSFTVPILIVQHMPARFTKSLAERLNTLSPIRVKEAVHGEIIENSTAYIAPGDFHMTINKIGTSLAISLSKDAPVKGHRPSVDTLFCSIAGLKRINKIAIVLTGMGNDGSAGIIEMKKQDPNTIVLAESEETSIVYGMPKAAVQTGYVNQELSLNQFGSILANLTK</sequence>
<dbReference type="EC" id="3.1.1.61" evidence="3"/>
<comment type="catalytic activity">
    <reaction evidence="2 3">
        <text>[protein]-L-glutamate 5-O-methyl ester + H2O = L-glutamyl-[protein] + methanol + H(+)</text>
        <dbReference type="Rhea" id="RHEA:23236"/>
        <dbReference type="Rhea" id="RHEA-COMP:10208"/>
        <dbReference type="Rhea" id="RHEA-COMP:10311"/>
        <dbReference type="ChEBI" id="CHEBI:15377"/>
        <dbReference type="ChEBI" id="CHEBI:15378"/>
        <dbReference type="ChEBI" id="CHEBI:17790"/>
        <dbReference type="ChEBI" id="CHEBI:29973"/>
        <dbReference type="ChEBI" id="CHEBI:82795"/>
        <dbReference type="EC" id="3.1.1.61"/>
    </reaction>
</comment>
<evidence type="ECO:0000256" key="5">
    <source>
        <dbReference type="PROSITE-ProRule" id="PRU00169"/>
    </source>
</evidence>